<keyword evidence="1 3" id="KW-0238">DNA-binding</keyword>
<dbReference type="PANTHER" id="PTHR30204:SF90">
    <property type="entry name" value="HTH-TYPE TRANSCRIPTIONAL ACTIVATOR MTA"/>
    <property type="match status" value="1"/>
</dbReference>
<proteinExistence type="predicted"/>
<dbReference type="Gene3D" id="1.10.1660.10">
    <property type="match status" value="1"/>
</dbReference>
<dbReference type="STRING" id="43775.SAMN04489760_11811"/>
<organism evidence="3 4">
    <name type="scientific">Syntrophus gentianae</name>
    <dbReference type="NCBI Taxonomy" id="43775"/>
    <lineage>
        <taxon>Bacteria</taxon>
        <taxon>Pseudomonadati</taxon>
        <taxon>Thermodesulfobacteriota</taxon>
        <taxon>Syntrophia</taxon>
        <taxon>Syntrophales</taxon>
        <taxon>Syntrophaceae</taxon>
        <taxon>Syntrophus</taxon>
    </lineage>
</organism>
<dbReference type="PROSITE" id="PS50937">
    <property type="entry name" value="HTH_MERR_2"/>
    <property type="match status" value="1"/>
</dbReference>
<dbReference type="RefSeq" id="WP_093883920.1">
    <property type="nucleotide sequence ID" value="NZ_FOBS01000018.1"/>
</dbReference>
<dbReference type="AlphaFoldDB" id="A0A1H7YV60"/>
<evidence type="ECO:0000256" key="1">
    <source>
        <dbReference type="ARBA" id="ARBA00023125"/>
    </source>
</evidence>
<dbReference type="InterPro" id="IPR009061">
    <property type="entry name" value="DNA-bd_dom_put_sf"/>
</dbReference>
<dbReference type="InterPro" id="IPR047057">
    <property type="entry name" value="MerR_fam"/>
</dbReference>
<evidence type="ECO:0000259" key="2">
    <source>
        <dbReference type="PROSITE" id="PS50937"/>
    </source>
</evidence>
<accession>A0A1H7YV60</accession>
<dbReference type="EMBL" id="FOBS01000018">
    <property type="protein sequence ID" value="SEM49268.1"/>
    <property type="molecule type" value="Genomic_DNA"/>
</dbReference>
<evidence type="ECO:0000313" key="4">
    <source>
        <dbReference type="Proteomes" id="UP000198744"/>
    </source>
</evidence>
<dbReference type="Proteomes" id="UP000198744">
    <property type="component" value="Unassembled WGS sequence"/>
</dbReference>
<reference evidence="3 4" key="1">
    <citation type="submission" date="2016-10" db="EMBL/GenBank/DDBJ databases">
        <authorList>
            <person name="de Groot N.N."/>
        </authorList>
    </citation>
    <scope>NUCLEOTIDE SEQUENCE [LARGE SCALE GENOMIC DNA]</scope>
    <source>
        <strain evidence="3 4">DSM 8423</strain>
    </source>
</reference>
<gene>
    <name evidence="3" type="ORF">SAMN04489760_11811</name>
</gene>
<keyword evidence="4" id="KW-1185">Reference proteome</keyword>
<dbReference type="InterPro" id="IPR000551">
    <property type="entry name" value="MerR-type_HTH_dom"/>
</dbReference>
<dbReference type="SUPFAM" id="SSF46955">
    <property type="entry name" value="Putative DNA-binding domain"/>
    <property type="match status" value="1"/>
</dbReference>
<feature type="domain" description="HTH merR-type" evidence="2">
    <location>
        <begin position="1"/>
        <end position="70"/>
    </location>
</feature>
<sequence length="194" mass="22096">MYRIRELGGLFGLSRSTLLYYDRIGLLSPSARSARGYRLYSDADRERLASICAFREAGLSIDDIRKIFASRRDDTTEVLLRRLHALGEEIRTLQAKRRILAGMLKFRASGKDPASVDKDLFVEMLRAAGMDDTAMHRFHAAFEKRGPEAHHAFLLSLGIPEKEALLIRKWSADPYADSDHSMRRRKSGADRNNQ</sequence>
<name>A0A1H7YV60_9BACT</name>
<dbReference type="OrthoDB" id="9811000at2"/>
<evidence type="ECO:0000313" key="3">
    <source>
        <dbReference type="EMBL" id="SEM49268.1"/>
    </source>
</evidence>
<protein>
    <submittedName>
        <fullName evidence="3">DNA-binding transcriptional regulator, MerR family</fullName>
    </submittedName>
</protein>
<dbReference type="SMART" id="SM00422">
    <property type="entry name" value="HTH_MERR"/>
    <property type="match status" value="1"/>
</dbReference>
<dbReference type="GO" id="GO:0003700">
    <property type="term" value="F:DNA-binding transcription factor activity"/>
    <property type="evidence" value="ECO:0007669"/>
    <property type="project" value="InterPro"/>
</dbReference>
<dbReference type="GO" id="GO:0003677">
    <property type="term" value="F:DNA binding"/>
    <property type="evidence" value="ECO:0007669"/>
    <property type="project" value="UniProtKB-KW"/>
</dbReference>
<dbReference type="PANTHER" id="PTHR30204">
    <property type="entry name" value="REDOX-CYCLING DRUG-SENSING TRANSCRIPTIONAL ACTIVATOR SOXR"/>
    <property type="match status" value="1"/>
</dbReference>
<dbReference type="Pfam" id="PF13411">
    <property type="entry name" value="MerR_1"/>
    <property type="match status" value="1"/>
</dbReference>